<dbReference type="GO" id="GO:0006281">
    <property type="term" value="P:DNA repair"/>
    <property type="evidence" value="ECO:0007669"/>
    <property type="project" value="UniProtKB-KW"/>
</dbReference>
<protein>
    <recommendedName>
        <fullName evidence="10">UvrD-like helicase C-terminal domain-containing protein</fullName>
    </recommendedName>
</protein>
<keyword evidence="4" id="KW-0378">Hydrolase</keyword>
<comment type="caution">
    <text evidence="11">The sequence shown here is derived from an EMBL/GenBank/DDBJ whole genome shotgun (WGS) entry which is preliminary data.</text>
</comment>
<keyword evidence="3" id="KW-0227">DNA damage</keyword>
<evidence type="ECO:0000256" key="4">
    <source>
        <dbReference type="ARBA" id="ARBA00022801"/>
    </source>
</evidence>
<organism evidence="11 12">
    <name type="scientific">Vagococcus acidifermentans</name>
    <dbReference type="NCBI Taxonomy" id="564710"/>
    <lineage>
        <taxon>Bacteria</taxon>
        <taxon>Bacillati</taxon>
        <taxon>Bacillota</taxon>
        <taxon>Bacilli</taxon>
        <taxon>Lactobacillales</taxon>
        <taxon>Enterococcaceae</taxon>
        <taxon>Vagococcus</taxon>
    </lineage>
</organism>
<dbReference type="PROSITE" id="PS51217">
    <property type="entry name" value="UVRD_HELICASE_CTER"/>
    <property type="match status" value="1"/>
</dbReference>
<dbReference type="EMBL" id="NGKC01000008">
    <property type="protein sequence ID" value="RSU11465.1"/>
    <property type="molecule type" value="Genomic_DNA"/>
</dbReference>
<evidence type="ECO:0000256" key="2">
    <source>
        <dbReference type="ARBA" id="ARBA00022741"/>
    </source>
</evidence>
<evidence type="ECO:0000256" key="9">
    <source>
        <dbReference type="ARBA" id="ARBA00023204"/>
    </source>
</evidence>
<dbReference type="PANTHER" id="PTHR30591:SF1">
    <property type="entry name" value="RECBCD ENZYME SUBUNIT RECC"/>
    <property type="match status" value="1"/>
</dbReference>
<dbReference type="PANTHER" id="PTHR30591">
    <property type="entry name" value="RECBCD ENZYME SUBUNIT RECC"/>
    <property type="match status" value="1"/>
</dbReference>
<dbReference type="Proteomes" id="UP000286773">
    <property type="component" value="Unassembled WGS sequence"/>
</dbReference>
<feature type="domain" description="UvrD-like helicase C-terminal" evidence="10">
    <location>
        <begin position="287"/>
        <end position="591"/>
    </location>
</feature>
<dbReference type="Gene3D" id="3.90.320.10">
    <property type="match status" value="1"/>
</dbReference>
<dbReference type="InterPro" id="IPR011604">
    <property type="entry name" value="PDDEXK-like_dom_sf"/>
</dbReference>
<dbReference type="Gene3D" id="3.40.50.300">
    <property type="entry name" value="P-loop containing nucleotide triphosphate hydrolases"/>
    <property type="match status" value="3"/>
</dbReference>
<keyword evidence="1" id="KW-0540">Nuclease</keyword>
<evidence type="ECO:0000256" key="6">
    <source>
        <dbReference type="ARBA" id="ARBA00022839"/>
    </source>
</evidence>
<keyword evidence="6" id="KW-0269">Exonuclease</keyword>
<keyword evidence="9" id="KW-0234">DNA repair</keyword>
<keyword evidence="2" id="KW-0547">Nucleotide-binding</keyword>
<keyword evidence="7" id="KW-0067">ATP-binding</keyword>
<keyword evidence="12" id="KW-1185">Reference proteome</keyword>
<reference evidence="11 12" key="1">
    <citation type="submission" date="2017-05" db="EMBL/GenBank/DDBJ databases">
        <title>Vagococcus spp. assemblies.</title>
        <authorList>
            <person name="Gulvik C.A."/>
        </authorList>
    </citation>
    <scope>NUCLEOTIDE SEQUENCE [LARGE SCALE GENOMIC DNA]</scope>
    <source>
        <strain evidence="11 12">LMG 24798</strain>
    </source>
</reference>
<gene>
    <name evidence="11" type="ORF">CBF27_08180</name>
</gene>
<dbReference type="GO" id="GO:0004386">
    <property type="term" value="F:helicase activity"/>
    <property type="evidence" value="ECO:0007669"/>
    <property type="project" value="UniProtKB-KW"/>
</dbReference>
<dbReference type="GO" id="GO:0005524">
    <property type="term" value="F:ATP binding"/>
    <property type="evidence" value="ECO:0007669"/>
    <property type="project" value="UniProtKB-KW"/>
</dbReference>
<dbReference type="InterPro" id="IPR049035">
    <property type="entry name" value="ADDB_N"/>
</dbReference>
<keyword evidence="5" id="KW-0347">Helicase</keyword>
<proteinExistence type="predicted"/>
<dbReference type="Pfam" id="PF21445">
    <property type="entry name" value="ADDB_N"/>
    <property type="match status" value="1"/>
</dbReference>
<dbReference type="RefSeq" id="WP_126813830.1">
    <property type="nucleotide sequence ID" value="NZ_NGKC01000008.1"/>
</dbReference>
<dbReference type="GO" id="GO:0003677">
    <property type="term" value="F:DNA binding"/>
    <property type="evidence" value="ECO:0007669"/>
    <property type="project" value="UniProtKB-KW"/>
</dbReference>
<dbReference type="InterPro" id="IPR038726">
    <property type="entry name" value="PDDEXK_AddAB-type"/>
</dbReference>
<keyword evidence="8" id="KW-0238">DNA-binding</keyword>
<evidence type="ECO:0000256" key="8">
    <source>
        <dbReference type="ARBA" id="ARBA00023125"/>
    </source>
</evidence>
<evidence type="ECO:0000256" key="3">
    <source>
        <dbReference type="ARBA" id="ARBA00022763"/>
    </source>
</evidence>
<evidence type="ECO:0000256" key="5">
    <source>
        <dbReference type="ARBA" id="ARBA00022806"/>
    </source>
</evidence>
<accession>A0A430ATT6</accession>
<evidence type="ECO:0000313" key="11">
    <source>
        <dbReference type="EMBL" id="RSU11465.1"/>
    </source>
</evidence>
<evidence type="ECO:0000256" key="7">
    <source>
        <dbReference type="ARBA" id="ARBA00022840"/>
    </source>
</evidence>
<evidence type="ECO:0000256" key="1">
    <source>
        <dbReference type="ARBA" id="ARBA00022722"/>
    </source>
</evidence>
<dbReference type="OrthoDB" id="9758506at2"/>
<sequence length="1191" mass="137323">MGLKFIIGTGTQRHDDALLAKAVAWLDQDPRRDVFYLVPNHIKFETEVSVLTKLGQQPAFEDKHEVAATRLQVFSFSRLAWYFLQREPVRQFEKVSDVGEHMLVRKVLLEEMDNLKLFSRDIKKQGFIEQLVALFGELQEGNVTDADLATAVGMLGDSASDADARLKLTDLQQLYHSYLAKKSALNMGDVPLLTQLAEHLSGKDLSHVMFAISGFHSFNAVEQQLIQTLLQVAGNVTLALVLDKAHVHEPPQPQDLFYSTGRIYYDFYQFARANQLAVQRDTVLRQGATADFDTLDQYWQDSQRLSPVQTHQLRENRIVLWEAGDSYREVTAVAAEIRRLVTEGPYRYQDIQVLTREMPYYRRIIPEIFSNYEIPYYLDEEMAMKHHPLLECLLALFDMLQNRFKYRDIMRFLRTELFLPEAAQLTALSEWAEAQAAYRRKIDYTENVILAYGYEGHYWTREADWEYVDYAYEVDDAASQKDQLVQQLSNEVRRDVRQLIVPFFKEIRQATTGREAAAIFYRFLTHIGIDKQLMFIRNQEIERGDLVKARIHEQTWEAFVSVLDDYAALLGDEPFELDDFVQIIRSGLEGLTYSKVPTAIDQVQVLPLDMGSSIKRRVTFIIGGTDQVLPKKVENQSVLSDDERARLSEQLADGKYLRDNPLTELAKEPFQFYVALLSATEKLYLSYPLTRDNAKDLKPSPYFRRLQTQLGVPVSRYTQALDVTDRTLFEPFSTYRTLLPALVAVRRQATEEKQPLPALARMLEKLLDYRYPVETERLMDSLAHRNVPETLTAETVNTLYGKVIHASVSKIENFNHCEYRYFLTYGLNLKERDVFELSPAAAGDFYHEALDLLFKELLRRNILLSELTDEEAAELTEAVLLQVLGENKFAILNSSNRMNYIRYQLKQTIKRVGWALRRQSSRTKMTTLQTEVLFGQVMQETGIESLNFSLKGDKQLKVRGKIDRLDAVTVKDDLFFAVVDYKSSQHRFDFRDVYYGLAMQMVTYLDIALKNTVKLVGKKAEAGGAFYLHIKNPLLDTTKNGSLEEQQEELLRTFGYQGILLKDEALVDQLDVTVEPRMSSAVYPFSRTAKDELRSPQFVSREEMQQLIAHNRKNFQQAGEKIVDGSIKLNPAYKDKTRIACSYCPFRSVCQFDVMLPENSYHRIDKLSKDNVLDKLNSAALPEKEEEADDE</sequence>
<evidence type="ECO:0000259" key="10">
    <source>
        <dbReference type="PROSITE" id="PS51217"/>
    </source>
</evidence>
<dbReference type="InterPro" id="IPR027417">
    <property type="entry name" value="P-loop_NTPase"/>
</dbReference>
<evidence type="ECO:0000313" key="12">
    <source>
        <dbReference type="Proteomes" id="UP000286773"/>
    </source>
</evidence>
<dbReference type="Pfam" id="PF12705">
    <property type="entry name" value="PDDEXK_1"/>
    <property type="match status" value="1"/>
</dbReference>
<dbReference type="AlphaFoldDB" id="A0A430ATT6"/>
<dbReference type="InterPro" id="IPR014017">
    <property type="entry name" value="DNA_helicase_UvrD-like_C"/>
</dbReference>
<dbReference type="SUPFAM" id="SSF52540">
    <property type="entry name" value="P-loop containing nucleoside triphosphate hydrolases"/>
    <property type="match status" value="1"/>
</dbReference>
<name>A0A430ATT6_9ENTE</name>
<dbReference type="GO" id="GO:0004527">
    <property type="term" value="F:exonuclease activity"/>
    <property type="evidence" value="ECO:0007669"/>
    <property type="project" value="UniProtKB-KW"/>
</dbReference>
<dbReference type="GO" id="GO:0006310">
    <property type="term" value="P:DNA recombination"/>
    <property type="evidence" value="ECO:0007669"/>
    <property type="project" value="TreeGrafter"/>
</dbReference>